<dbReference type="InterPro" id="IPR000835">
    <property type="entry name" value="HTH_MarR-typ"/>
</dbReference>
<dbReference type="RefSeq" id="WP_203962051.1">
    <property type="nucleotide sequence ID" value="NZ_AP023355.1"/>
</dbReference>
<dbReference type="InterPro" id="IPR039422">
    <property type="entry name" value="MarR/SlyA-like"/>
</dbReference>
<dbReference type="Pfam" id="PF01047">
    <property type="entry name" value="MarR"/>
    <property type="match status" value="1"/>
</dbReference>
<keyword evidence="1" id="KW-0805">Transcription regulation</keyword>
<evidence type="ECO:0000256" key="2">
    <source>
        <dbReference type="ARBA" id="ARBA00023125"/>
    </source>
</evidence>
<dbReference type="PANTHER" id="PTHR33164:SF64">
    <property type="entry name" value="TRANSCRIPTIONAL REGULATOR SLYA"/>
    <property type="match status" value="1"/>
</dbReference>
<dbReference type="Gene3D" id="1.10.10.10">
    <property type="entry name" value="Winged helix-like DNA-binding domain superfamily/Winged helix DNA-binding domain"/>
    <property type="match status" value="1"/>
</dbReference>
<dbReference type="EMBL" id="AP023355">
    <property type="protein sequence ID" value="BCJ35526.1"/>
    <property type="molecule type" value="Genomic_DNA"/>
</dbReference>
<sequence length="155" mass="17125">MTTAEPPASRFPGGAADSPGFLLWRLTLDWQRAVTAALAEYQLTHVQFVLLACAWWLDEHGEAPNQLRLARQAGTDVKMTSQVVRKLEAKGLLVREVDPADSRARRLRLTATGTEVARHAVGAVEAVDAEFFGPDEAAAARLLSRMLRRRPDRHS</sequence>
<dbReference type="Proteomes" id="UP000611640">
    <property type="component" value="Chromosome"/>
</dbReference>
<dbReference type="PROSITE" id="PS50995">
    <property type="entry name" value="HTH_MARR_2"/>
    <property type="match status" value="1"/>
</dbReference>
<dbReference type="InterPro" id="IPR036388">
    <property type="entry name" value="WH-like_DNA-bd_sf"/>
</dbReference>
<evidence type="ECO:0000256" key="3">
    <source>
        <dbReference type="ARBA" id="ARBA00023163"/>
    </source>
</evidence>
<organism evidence="5 6">
    <name type="scientific">Actinocatenispora thailandica</name>
    <dbReference type="NCBI Taxonomy" id="227318"/>
    <lineage>
        <taxon>Bacteria</taxon>
        <taxon>Bacillati</taxon>
        <taxon>Actinomycetota</taxon>
        <taxon>Actinomycetes</taxon>
        <taxon>Micromonosporales</taxon>
        <taxon>Micromonosporaceae</taxon>
        <taxon>Actinocatenispora</taxon>
    </lineage>
</organism>
<dbReference type="SUPFAM" id="SSF46785">
    <property type="entry name" value="Winged helix' DNA-binding domain"/>
    <property type="match status" value="1"/>
</dbReference>
<accession>A0A7R7HXA7</accession>
<protein>
    <submittedName>
        <fullName evidence="5">MarR family transcriptional regulator</fullName>
    </submittedName>
</protein>
<reference evidence="5 6" key="1">
    <citation type="submission" date="2020-08" db="EMBL/GenBank/DDBJ databases">
        <title>Whole genome shotgun sequence of Actinocatenispora thailandica NBRC 105041.</title>
        <authorList>
            <person name="Komaki H."/>
            <person name="Tamura T."/>
        </authorList>
    </citation>
    <scope>NUCLEOTIDE SEQUENCE [LARGE SCALE GENOMIC DNA]</scope>
    <source>
        <strain evidence="5 6">NBRC 105041</strain>
    </source>
</reference>
<dbReference type="GO" id="GO:0003700">
    <property type="term" value="F:DNA-binding transcription factor activity"/>
    <property type="evidence" value="ECO:0007669"/>
    <property type="project" value="InterPro"/>
</dbReference>
<evidence type="ECO:0000259" key="4">
    <source>
        <dbReference type="PROSITE" id="PS50995"/>
    </source>
</evidence>
<keyword evidence="6" id="KW-1185">Reference proteome</keyword>
<evidence type="ECO:0000313" key="6">
    <source>
        <dbReference type="Proteomes" id="UP000611640"/>
    </source>
</evidence>
<keyword evidence="2" id="KW-0238">DNA-binding</keyword>
<dbReference type="GO" id="GO:0003677">
    <property type="term" value="F:DNA binding"/>
    <property type="evidence" value="ECO:0007669"/>
    <property type="project" value="UniProtKB-KW"/>
</dbReference>
<evidence type="ECO:0000256" key="1">
    <source>
        <dbReference type="ARBA" id="ARBA00023015"/>
    </source>
</evidence>
<proteinExistence type="predicted"/>
<keyword evidence="3" id="KW-0804">Transcription</keyword>
<evidence type="ECO:0000313" key="5">
    <source>
        <dbReference type="EMBL" id="BCJ35526.1"/>
    </source>
</evidence>
<dbReference type="PANTHER" id="PTHR33164">
    <property type="entry name" value="TRANSCRIPTIONAL REGULATOR, MARR FAMILY"/>
    <property type="match status" value="1"/>
</dbReference>
<dbReference type="AlphaFoldDB" id="A0A7R7HXA7"/>
<dbReference type="InterPro" id="IPR036390">
    <property type="entry name" value="WH_DNA-bd_sf"/>
</dbReference>
<dbReference type="SMART" id="SM00347">
    <property type="entry name" value="HTH_MARR"/>
    <property type="match status" value="1"/>
</dbReference>
<feature type="domain" description="HTH marR-type" evidence="4">
    <location>
        <begin position="16"/>
        <end position="152"/>
    </location>
</feature>
<name>A0A7R7HXA7_9ACTN</name>
<dbReference type="KEGG" id="atl:Athai_30290"/>
<gene>
    <name evidence="5" type="primary">marR_3</name>
    <name evidence="5" type="ORF">Athai_30290</name>
</gene>
<dbReference type="GO" id="GO:0006950">
    <property type="term" value="P:response to stress"/>
    <property type="evidence" value="ECO:0007669"/>
    <property type="project" value="TreeGrafter"/>
</dbReference>